<keyword evidence="4 6" id="KW-1133">Transmembrane helix</keyword>
<dbReference type="Proteomes" id="UP000242474">
    <property type="component" value="Unassembled WGS sequence"/>
</dbReference>
<feature type="transmembrane region" description="Helical" evidence="6">
    <location>
        <begin position="376"/>
        <end position="399"/>
    </location>
</feature>
<protein>
    <submittedName>
        <fullName evidence="7">MATE efflux family protein</fullName>
    </submittedName>
</protein>
<evidence type="ECO:0000256" key="2">
    <source>
        <dbReference type="ARBA" id="ARBA00010199"/>
    </source>
</evidence>
<feature type="transmembrane region" description="Helical" evidence="6">
    <location>
        <begin position="307"/>
        <end position="326"/>
    </location>
</feature>
<sequence length="459" mass="50790">ELKWLMSSSSLTTMTSMLQATFIFVNVMSMGHVGAKELTAMAVSISIFEIFIEGPIVGLASALETFCSTAYTTVRDKTMVGFYFQRGLFAMWGYLIMILPLVWCTESIMLAIGQDPYIAKLCGVFLRITVLGMFPMVAYVAYDRYLNSQGIMRIGTFILMVVAPLHWINNYLLVRAQVLGLEFAGGPIANIISDWLLIISALVSVYIIGSTGTWGGWDLKALRNMTEYIKLAVPAMLAICAEWISLESISISASYFHANQAAGQAIMTNTIVLIARLNDGLGFGNSARVGNLIGAAKPRQARMAGNVSFAVCLFICFLAAIFIIFYDNWWIPLYTTDILVIREVKKLKTVGCLLMLNTSLNTVLNSILRGLGRQKITAITYLVNNNLVGIPLGLYLGFICQMEVVGLWLGACIGSMIANIILIVYIYMGINRKDEVRLCMIRLQRSRRSPELDVPNTEI</sequence>
<accession>A0A2G5BK13</accession>
<comment type="similarity">
    <text evidence="2">Belongs to the multi antimicrobial extrusion (MATE) (TC 2.A.66.1) family.</text>
</comment>
<dbReference type="GO" id="GO:0016020">
    <property type="term" value="C:membrane"/>
    <property type="evidence" value="ECO:0007669"/>
    <property type="project" value="UniProtKB-SubCell"/>
</dbReference>
<dbReference type="NCBIfam" id="TIGR00797">
    <property type="entry name" value="matE"/>
    <property type="match status" value="1"/>
</dbReference>
<gene>
    <name evidence="7" type="ORF">COEREDRAFT_37150</name>
</gene>
<dbReference type="EMBL" id="KZ303487">
    <property type="protein sequence ID" value="PIA19343.1"/>
    <property type="molecule type" value="Genomic_DNA"/>
</dbReference>
<evidence type="ECO:0000256" key="6">
    <source>
        <dbReference type="SAM" id="Phobius"/>
    </source>
</evidence>
<feature type="transmembrane region" description="Helical" evidence="6">
    <location>
        <begin position="124"/>
        <end position="142"/>
    </location>
</feature>
<evidence type="ECO:0000256" key="3">
    <source>
        <dbReference type="ARBA" id="ARBA00022692"/>
    </source>
</evidence>
<feature type="transmembrane region" description="Helical" evidence="6">
    <location>
        <begin position="16"/>
        <end position="35"/>
    </location>
</feature>
<keyword evidence="3 6" id="KW-0812">Transmembrane</keyword>
<dbReference type="InterPro" id="IPR045069">
    <property type="entry name" value="MATE_euk"/>
</dbReference>
<dbReference type="GO" id="GO:1990961">
    <property type="term" value="P:xenobiotic detoxification by transmembrane export across the plasma membrane"/>
    <property type="evidence" value="ECO:0007669"/>
    <property type="project" value="InterPro"/>
</dbReference>
<feature type="transmembrane region" description="Helical" evidence="6">
    <location>
        <begin position="195"/>
        <end position="216"/>
    </location>
</feature>
<evidence type="ECO:0000256" key="1">
    <source>
        <dbReference type="ARBA" id="ARBA00004141"/>
    </source>
</evidence>
<keyword evidence="5 6" id="KW-0472">Membrane</keyword>
<feature type="transmembrane region" description="Helical" evidence="6">
    <location>
        <begin position="91"/>
        <end position="112"/>
    </location>
</feature>
<feature type="transmembrane region" description="Helical" evidence="6">
    <location>
        <begin position="228"/>
        <end position="246"/>
    </location>
</feature>
<feature type="transmembrane region" description="Helical" evidence="6">
    <location>
        <begin position="154"/>
        <end position="174"/>
    </location>
</feature>
<dbReference type="AlphaFoldDB" id="A0A2G5BK13"/>
<evidence type="ECO:0000256" key="4">
    <source>
        <dbReference type="ARBA" id="ARBA00022989"/>
    </source>
</evidence>
<proteinExistence type="inferred from homology"/>
<reference evidence="7 8" key="1">
    <citation type="journal article" date="2015" name="Genome Biol. Evol.">
        <title>Phylogenomic analyses indicate that early fungi evolved digesting cell walls of algal ancestors of land plants.</title>
        <authorList>
            <person name="Chang Y."/>
            <person name="Wang S."/>
            <person name="Sekimoto S."/>
            <person name="Aerts A.L."/>
            <person name="Choi C."/>
            <person name="Clum A."/>
            <person name="LaButti K.M."/>
            <person name="Lindquist E.A."/>
            <person name="Yee Ngan C."/>
            <person name="Ohm R.A."/>
            <person name="Salamov A.A."/>
            <person name="Grigoriev I.V."/>
            <person name="Spatafora J.W."/>
            <person name="Berbee M.L."/>
        </authorList>
    </citation>
    <scope>NUCLEOTIDE SEQUENCE [LARGE SCALE GENOMIC DNA]</scope>
    <source>
        <strain evidence="7 8">NRRL 1564</strain>
    </source>
</reference>
<dbReference type="Pfam" id="PF01554">
    <property type="entry name" value="MatE"/>
    <property type="match status" value="2"/>
</dbReference>
<evidence type="ECO:0000256" key="5">
    <source>
        <dbReference type="ARBA" id="ARBA00023136"/>
    </source>
</evidence>
<dbReference type="GO" id="GO:0042910">
    <property type="term" value="F:xenobiotic transmembrane transporter activity"/>
    <property type="evidence" value="ECO:0007669"/>
    <property type="project" value="InterPro"/>
</dbReference>
<feature type="transmembrane region" description="Helical" evidence="6">
    <location>
        <begin position="47"/>
        <end position="71"/>
    </location>
</feature>
<evidence type="ECO:0000313" key="8">
    <source>
        <dbReference type="Proteomes" id="UP000242474"/>
    </source>
</evidence>
<feature type="transmembrane region" description="Helical" evidence="6">
    <location>
        <begin position="405"/>
        <end position="428"/>
    </location>
</feature>
<feature type="non-terminal residue" evidence="7">
    <location>
        <position position="1"/>
    </location>
</feature>
<keyword evidence="8" id="KW-1185">Reference proteome</keyword>
<dbReference type="GO" id="GO:0015297">
    <property type="term" value="F:antiporter activity"/>
    <property type="evidence" value="ECO:0007669"/>
    <property type="project" value="InterPro"/>
</dbReference>
<dbReference type="OrthoDB" id="2126698at2759"/>
<organism evidence="7 8">
    <name type="scientific">Coemansia reversa (strain ATCC 12441 / NRRL 1564)</name>
    <dbReference type="NCBI Taxonomy" id="763665"/>
    <lineage>
        <taxon>Eukaryota</taxon>
        <taxon>Fungi</taxon>
        <taxon>Fungi incertae sedis</taxon>
        <taxon>Zoopagomycota</taxon>
        <taxon>Kickxellomycotina</taxon>
        <taxon>Kickxellomycetes</taxon>
        <taxon>Kickxellales</taxon>
        <taxon>Kickxellaceae</taxon>
        <taxon>Coemansia</taxon>
    </lineage>
</organism>
<name>A0A2G5BK13_COERN</name>
<evidence type="ECO:0000313" key="7">
    <source>
        <dbReference type="EMBL" id="PIA19343.1"/>
    </source>
</evidence>
<comment type="subcellular location">
    <subcellularLocation>
        <location evidence="1">Membrane</location>
        <topology evidence="1">Multi-pass membrane protein</topology>
    </subcellularLocation>
</comment>
<dbReference type="PANTHER" id="PTHR11206">
    <property type="entry name" value="MULTIDRUG RESISTANCE PROTEIN"/>
    <property type="match status" value="1"/>
</dbReference>
<dbReference type="InterPro" id="IPR002528">
    <property type="entry name" value="MATE_fam"/>
</dbReference>
<dbReference type="CDD" id="cd13132">
    <property type="entry name" value="MATE_eukaryotic"/>
    <property type="match status" value="1"/>
</dbReference>